<evidence type="ECO:0000259" key="6">
    <source>
        <dbReference type="PROSITE" id="PS50006"/>
    </source>
</evidence>
<feature type="compositionally biased region" description="Low complexity" evidence="5">
    <location>
        <begin position="285"/>
        <end position="302"/>
    </location>
</feature>
<dbReference type="SUPFAM" id="SSF49879">
    <property type="entry name" value="SMAD/FHA domain"/>
    <property type="match status" value="1"/>
</dbReference>
<feature type="domain" description="FtsK" evidence="7">
    <location>
        <begin position="678"/>
        <end position="958"/>
    </location>
</feature>
<dbReference type="InterPro" id="IPR027417">
    <property type="entry name" value="P-loop_NTPase"/>
</dbReference>
<proteinExistence type="predicted"/>
<evidence type="ECO:0000256" key="3">
    <source>
        <dbReference type="ARBA" id="ARBA00022840"/>
    </source>
</evidence>
<feature type="binding site" evidence="4">
    <location>
        <begin position="696"/>
        <end position="703"/>
    </location>
    <ligand>
        <name>ATP</name>
        <dbReference type="ChEBI" id="CHEBI:30616"/>
    </ligand>
</feature>
<dbReference type="Gene3D" id="2.60.200.20">
    <property type="match status" value="1"/>
</dbReference>
<dbReference type="EMBL" id="WMLF01000110">
    <property type="protein sequence ID" value="MBB1243921.1"/>
    <property type="molecule type" value="Genomic_DNA"/>
</dbReference>
<evidence type="ECO:0000256" key="5">
    <source>
        <dbReference type="SAM" id="MobiDB-lite"/>
    </source>
</evidence>
<evidence type="ECO:0000256" key="2">
    <source>
        <dbReference type="ARBA" id="ARBA00022741"/>
    </source>
</evidence>
<organism evidence="8 9">
    <name type="scientific">Streptomyces durbertensis</name>
    <dbReference type="NCBI Taxonomy" id="2448886"/>
    <lineage>
        <taxon>Bacteria</taxon>
        <taxon>Bacillati</taxon>
        <taxon>Actinomycetota</taxon>
        <taxon>Actinomycetes</taxon>
        <taxon>Kitasatosporales</taxon>
        <taxon>Streptomycetaceae</taxon>
        <taxon>Streptomyces</taxon>
    </lineage>
</organism>
<sequence>MPNQIRLTVLGPRGGGRAGAAGGGDRAPRDCDVVVTAPPGTVLAAITGGLGAALAAATGPGGEGAGQPGSGGEPVAVYAGGRRLDPQRQVVGEPPLVDGAVISLHGPADEPASPTPGGLRLEAVAGPDSGGVYLLHAGRVRIGRSAEADVVLDDPDVSRLHCVVSVAADGGVSVADLGSTNGTTIEGAPVGERLVPLPPGAALRVGESVLRLCAGARPADERLAPAPGAGAHPGAEPGGHGANGTHGSGLVHGATTPPLPHPGTDAAGRGVDGVEQRRRGLGAWARRWGARPGRTDPPHGATPHPPSGGPSPASSPSPASLAPPPPSDEPRSGRWPDAAELLLTALDAGPRLWERGPGHPDALTVRLGTAHRSQRDGRASAVPLTVGLREVGSLGLAGPRARLLGVTRAVLAQLASLHPPSALEIVVLAAGRGRRVRDWTWLGWLPHLRPEHGQDCRLLFGFDREQAAARAEELVRRLEDGPLGADWATADPTAVRAAADAYRGPATVLVVDGDPGAAALRETVARLTATGSAAGVHVLCLTETPPATPSSPVAETLSAAYSAFPAFRGCGAVALLSGAVATTVRLVARGGDPGGELATVDGVSAAWAQRFARALAPARESAGALPTADRPAAALPPSARLLDELGLARATPAALRARWASAADRPGGAGVVFGAGRRGPVTADLAVDRSHLLVSGAAGSGKSELLCSLAASLCAFDRPDRLALVFVDGRDGGGAGEGRGMAACAELPHATTYLPAGDPVRMRAFAQALSAELKRRAELFAGRTYDEWARGGQWPPAHGEGRVNGAEARGYETGARAAGDGEVPQDRATTRIGRQGAARPQPAAVPGPDSDRGTLRLRPASSRPAAAPEVAPVDGPPPRLVVLVDDFDALVDPALGNPGRPAAGSVVRALESVARDGARLGVHLVAATGRPDRTAQTLTDQGAALRVSLDGEPGDEEHQVGRGVLHRPDGTSVPFQGARVTGRIPRTATTRPTVVALDWERAGDPPTRRPVRELGNGPTDLALLASALERAAREATAARPPALL</sequence>
<feature type="compositionally biased region" description="Low complexity" evidence="5">
    <location>
        <begin position="856"/>
        <end position="873"/>
    </location>
</feature>
<dbReference type="PANTHER" id="PTHR22683">
    <property type="entry name" value="SPORULATION PROTEIN RELATED"/>
    <property type="match status" value="1"/>
</dbReference>
<dbReference type="InterPro" id="IPR050206">
    <property type="entry name" value="FtsK/SpoIIIE/SftA"/>
</dbReference>
<dbReference type="PANTHER" id="PTHR22683:SF1">
    <property type="entry name" value="TYPE VII SECRETION SYSTEM PROTEIN ESSC"/>
    <property type="match status" value="1"/>
</dbReference>
<feature type="compositionally biased region" description="Pro residues" evidence="5">
    <location>
        <begin position="303"/>
        <end position="327"/>
    </location>
</feature>
<accession>A0ABR6EF21</accession>
<name>A0ABR6EF21_9ACTN</name>
<feature type="region of interest" description="Disordered" evidence="5">
    <location>
        <begin position="221"/>
        <end position="273"/>
    </location>
</feature>
<keyword evidence="3 4" id="KW-0067">ATP-binding</keyword>
<keyword evidence="1" id="KW-0597">Phosphoprotein</keyword>
<dbReference type="InterPro" id="IPR002543">
    <property type="entry name" value="FtsK_dom"/>
</dbReference>
<evidence type="ECO:0000313" key="8">
    <source>
        <dbReference type="EMBL" id="MBB1243921.1"/>
    </source>
</evidence>
<feature type="region of interest" description="Disordered" evidence="5">
    <location>
        <begin position="285"/>
        <end position="334"/>
    </location>
</feature>
<feature type="region of interest" description="Disordered" evidence="5">
    <location>
        <begin position="950"/>
        <end position="972"/>
    </location>
</feature>
<dbReference type="InterPro" id="IPR003593">
    <property type="entry name" value="AAA+_ATPase"/>
</dbReference>
<feature type="compositionally biased region" description="Low complexity" evidence="5">
    <location>
        <begin position="224"/>
        <end position="235"/>
    </location>
</feature>
<dbReference type="Proteomes" id="UP000766698">
    <property type="component" value="Unassembled WGS sequence"/>
</dbReference>
<dbReference type="CDD" id="cd00060">
    <property type="entry name" value="FHA"/>
    <property type="match status" value="1"/>
</dbReference>
<keyword evidence="2 4" id="KW-0547">Nucleotide-binding</keyword>
<evidence type="ECO:0000259" key="7">
    <source>
        <dbReference type="PROSITE" id="PS50901"/>
    </source>
</evidence>
<dbReference type="InterPro" id="IPR032030">
    <property type="entry name" value="YscD_cytoplasmic_dom"/>
</dbReference>
<dbReference type="Pfam" id="PF16697">
    <property type="entry name" value="Yop-YscD_cpl"/>
    <property type="match status" value="1"/>
</dbReference>
<dbReference type="Pfam" id="PF01580">
    <property type="entry name" value="FtsK_SpoIIIE"/>
    <property type="match status" value="1"/>
</dbReference>
<reference evidence="9" key="1">
    <citation type="journal article" date="2020" name="Syst. Appl. Microbiol.">
        <title>Streptomyces alkaliterrae sp. nov., isolated from an alkaline soil, and emended descriptions of Streptomyces alkaliphilus, Streptomyces calidiresistens and Streptomyces durbertensis.</title>
        <authorList>
            <person name="Swiecimska M."/>
            <person name="Golinska P."/>
            <person name="Nouioui I."/>
            <person name="Wypij M."/>
            <person name="Rai M."/>
            <person name="Sangal V."/>
            <person name="Goodfellow M."/>
        </authorList>
    </citation>
    <scope>NUCLEOTIDE SEQUENCE [LARGE SCALE GENOMIC DNA]</scope>
    <source>
        <strain evidence="9">DSM 104538</strain>
    </source>
</reference>
<dbReference type="PROSITE" id="PS50901">
    <property type="entry name" value="FTSK"/>
    <property type="match status" value="1"/>
</dbReference>
<dbReference type="SMART" id="SM00382">
    <property type="entry name" value="AAA"/>
    <property type="match status" value="1"/>
</dbReference>
<dbReference type="RefSeq" id="WP_182855283.1">
    <property type="nucleotide sequence ID" value="NZ_WMLF01000110.1"/>
</dbReference>
<evidence type="ECO:0000256" key="4">
    <source>
        <dbReference type="PROSITE-ProRule" id="PRU00289"/>
    </source>
</evidence>
<dbReference type="Gene3D" id="3.40.50.300">
    <property type="entry name" value="P-loop containing nucleotide triphosphate hydrolases"/>
    <property type="match status" value="2"/>
</dbReference>
<dbReference type="PROSITE" id="PS50006">
    <property type="entry name" value="FHA_DOMAIN"/>
    <property type="match status" value="1"/>
</dbReference>
<dbReference type="SMART" id="SM00240">
    <property type="entry name" value="FHA"/>
    <property type="match status" value="1"/>
</dbReference>
<gene>
    <name evidence="8" type="ORF">GL263_10180</name>
</gene>
<dbReference type="SUPFAM" id="SSF52540">
    <property type="entry name" value="P-loop containing nucleoside triphosphate hydrolases"/>
    <property type="match status" value="1"/>
</dbReference>
<feature type="region of interest" description="Disordered" evidence="5">
    <location>
        <begin position="814"/>
        <end position="873"/>
    </location>
</feature>
<dbReference type="InterPro" id="IPR000253">
    <property type="entry name" value="FHA_dom"/>
</dbReference>
<feature type="compositionally biased region" description="Gly residues" evidence="5">
    <location>
        <begin position="236"/>
        <end position="247"/>
    </location>
</feature>
<keyword evidence="9" id="KW-1185">Reference proteome</keyword>
<comment type="caution">
    <text evidence="8">The sequence shown here is derived from an EMBL/GenBank/DDBJ whole genome shotgun (WGS) entry which is preliminary data.</text>
</comment>
<evidence type="ECO:0000256" key="1">
    <source>
        <dbReference type="ARBA" id="ARBA00022553"/>
    </source>
</evidence>
<evidence type="ECO:0000313" key="9">
    <source>
        <dbReference type="Proteomes" id="UP000766698"/>
    </source>
</evidence>
<feature type="domain" description="FHA" evidence="6">
    <location>
        <begin position="140"/>
        <end position="190"/>
    </location>
</feature>
<dbReference type="InterPro" id="IPR008984">
    <property type="entry name" value="SMAD_FHA_dom_sf"/>
</dbReference>
<protein>
    <submittedName>
        <fullName evidence="8">FHA domain-containing protein</fullName>
    </submittedName>
</protein>